<feature type="domain" description="YrhK" evidence="2">
    <location>
        <begin position="25"/>
        <end position="79"/>
    </location>
</feature>
<gene>
    <name evidence="3" type="ORF">D7Z54_01090</name>
</gene>
<keyword evidence="4" id="KW-1185">Reference proteome</keyword>
<evidence type="ECO:0000313" key="3">
    <source>
        <dbReference type="EMBL" id="RSL35199.1"/>
    </source>
</evidence>
<dbReference type="Proteomes" id="UP000275076">
    <property type="component" value="Unassembled WGS sequence"/>
</dbReference>
<keyword evidence="1" id="KW-0812">Transmembrane</keyword>
<protein>
    <recommendedName>
        <fullName evidence="2">YrhK domain-containing protein</fullName>
    </recommendedName>
</protein>
<evidence type="ECO:0000259" key="2">
    <source>
        <dbReference type="Pfam" id="PF14145"/>
    </source>
</evidence>
<keyword evidence="1" id="KW-0472">Membrane</keyword>
<keyword evidence="1" id="KW-1133">Transmembrane helix</keyword>
<feature type="transmembrane region" description="Helical" evidence="1">
    <location>
        <begin position="56"/>
        <end position="74"/>
    </location>
</feature>
<organism evidence="3 4">
    <name type="scientific">Salibacterium salarium</name>
    <dbReference type="NCBI Taxonomy" id="284579"/>
    <lineage>
        <taxon>Bacteria</taxon>
        <taxon>Bacillati</taxon>
        <taxon>Bacillota</taxon>
        <taxon>Bacilli</taxon>
        <taxon>Bacillales</taxon>
        <taxon>Bacillaceae</taxon>
    </lineage>
</organism>
<accession>A0A3R9QWY2</accession>
<evidence type="ECO:0000313" key="4">
    <source>
        <dbReference type="Proteomes" id="UP000275076"/>
    </source>
</evidence>
<comment type="caution">
    <text evidence="3">The sequence shown here is derived from an EMBL/GenBank/DDBJ whole genome shotgun (WGS) entry which is preliminary data.</text>
</comment>
<dbReference type="AlphaFoldDB" id="A0A3R9QWY2"/>
<dbReference type="InterPro" id="IPR025424">
    <property type="entry name" value="YrhK_domain"/>
</dbReference>
<dbReference type="Pfam" id="PF14145">
    <property type="entry name" value="YrhK"/>
    <property type="match status" value="1"/>
</dbReference>
<proteinExistence type="predicted"/>
<sequence>MATKSKQDDYVDISLGRYEFFFQKKYTVLNTVNDFLIGVWFFIGSFFFFSKELQDIGIWLFVLGSLQLLIRPTIRLIHDFHLRKHVQKRKEMEQRKKLHR</sequence>
<dbReference type="RefSeq" id="WP_125553595.1">
    <property type="nucleotide sequence ID" value="NZ_RBVX01000001.1"/>
</dbReference>
<dbReference type="OrthoDB" id="2135402at2"/>
<dbReference type="EMBL" id="RBVX01000001">
    <property type="protein sequence ID" value="RSL35199.1"/>
    <property type="molecule type" value="Genomic_DNA"/>
</dbReference>
<name>A0A3R9QWY2_9BACI</name>
<evidence type="ECO:0000256" key="1">
    <source>
        <dbReference type="SAM" id="Phobius"/>
    </source>
</evidence>
<feature type="transmembrane region" description="Helical" evidence="1">
    <location>
        <begin position="27"/>
        <end position="50"/>
    </location>
</feature>
<reference evidence="3 4" key="1">
    <citation type="submission" date="2018-10" db="EMBL/GenBank/DDBJ databases">
        <title>Draft genome sequence of Bacillus salarius IM0101, isolated from a hypersaline soil in Inner Mongolia, China.</title>
        <authorList>
            <person name="Yamprayoonswat W."/>
            <person name="Boonvisut S."/>
            <person name="Jumpathong W."/>
            <person name="Sittihan S."/>
            <person name="Ruangsuj P."/>
            <person name="Wanthongcharoen S."/>
            <person name="Thongpramul N."/>
            <person name="Pimmason S."/>
            <person name="Yu B."/>
            <person name="Yasawong M."/>
        </authorList>
    </citation>
    <scope>NUCLEOTIDE SEQUENCE [LARGE SCALE GENOMIC DNA]</scope>
    <source>
        <strain evidence="3 4">IM0101</strain>
    </source>
</reference>